<gene>
    <name evidence="2" type="ORF">g.2588</name>
</gene>
<proteinExistence type="predicted"/>
<sequence length="123" mass="14116">LRDHAVPHIIKIDGDDLINKNSNQSKLYVMDDIEDSDAEGMKLNSIKRVRKNTNLSSNAQEKRMKLPISPPQEKPHKRKRKKVNCYKPSSNHINLDKTSSTKNCNLTCEKQDLPDSINEGYQE</sequence>
<feature type="non-terminal residue" evidence="2">
    <location>
        <position position="123"/>
    </location>
</feature>
<evidence type="ECO:0000256" key="1">
    <source>
        <dbReference type="SAM" id="MobiDB-lite"/>
    </source>
</evidence>
<feature type="region of interest" description="Disordered" evidence="1">
    <location>
        <begin position="52"/>
        <end position="123"/>
    </location>
</feature>
<feature type="compositionally biased region" description="Basic residues" evidence="1">
    <location>
        <begin position="75"/>
        <end position="84"/>
    </location>
</feature>
<dbReference type="AlphaFoldDB" id="A0A1B6H006"/>
<reference evidence="2" key="1">
    <citation type="submission" date="2015-11" db="EMBL/GenBank/DDBJ databases">
        <title>De novo transcriptome assembly of four potential Pierce s Disease insect vectors from Arizona vineyards.</title>
        <authorList>
            <person name="Tassone E.E."/>
        </authorList>
    </citation>
    <scope>NUCLEOTIDE SEQUENCE</scope>
</reference>
<feature type="compositionally biased region" description="Polar residues" evidence="1">
    <location>
        <begin position="87"/>
        <end position="108"/>
    </location>
</feature>
<accession>A0A1B6H006</accession>
<protein>
    <submittedName>
        <fullName evidence="2">Uncharacterized protein</fullName>
    </submittedName>
</protein>
<name>A0A1B6H006_9HEMI</name>
<feature type="non-terminal residue" evidence="2">
    <location>
        <position position="1"/>
    </location>
</feature>
<organism evidence="2">
    <name type="scientific">Cuerna arida</name>
    <dbReference type="NCBI Taxonomy" id="1464854"/>
    <lineage>
        <taxon>Eukaryota</taxon>
        <taxon>Metazoa</taxon>
        <taxon>Ecdysozoa</taxon>
        <taxon>Arthropoda</taxon>
        <taxon>Hexapoda</taxon>
        <taxon>Insecta</taxon>
        <taxon>Pterygota</taxon>
        <taxon>Neoptera</taxon>
        <taxon>Paraneoptera</taxon>
        <taxon>Hemiptera</taxon>
        <taxon>Auchenorrhyncha</taxon>
        <taxon>Membracoidea</taxon>
        <taxon>Cicadellidae</taxon>
        <taxon>Cicadellinae</taxon>
        <taxon>Proconiini</taxon>
        <taxon>Cuerna</taxon>
    </lineage>
</organism>
<dbReference type="EMBL" id="GECZ01001788">
    <property type="protein sequence ID" value="JAS67981.1"/>
    <property type="molecule type" value="Transcribed_RNA"/>
</dbReference>
<evidence type="ECO:0000313" key="2">
    <source>
        <dbReference type="EMBL" id="JAS67981.1"/>
    </source>
</evidence>